<proteinExistence type="predicted"/>
<reference evidence="2" key="1">
    <citation type="submission" date="2020-02" db="EMBL/GenBank/DDBJ databases">
        <authorList>
            <person name="Meier V. D."/>
        </authorList>
    </citation>
    <scope>NUCLEOTIDE SEQUENCE</scope>
    <source>
        <strain evidence="2">AVDCRST_MAG41</strain>
    </source>
</reference>
<feature type="region of interest" description="Disordered" evidence="1">
    <location>
        <begin position="1"/>
        <end position="41"/>
    </location>
</feature>
<feature type="compositionally biased region" description="Basic residues" evidence="1">
    <location>
        <begin position="1"/>
        <end position="14"/>
    </location>
</feature>
<dbReference type="EMBL" id="CADCTP010000326">
    <property type="protein sequence ID" value="CAA9281154.1"/>
    <property type="molecule type" value="Genomic_DNA"/>
</dbReference>
<sequence length="41" mass="4833">EEGRRPRRCRRRWPLLRPQAPHRQGRVRPVGRGDQHAGPAL</sequence>
<evidence type="ECO:0000313" key="2">
    <source>
        <dbReference type="EMBL" id="CAA9281154.1"/>
    </source>
</evidence>
<name>A0A6J4JKV0_9ACTN</name>
<protein>
    <submittedName>
        <fullName evidence="2">Uncharacterized protein</fullName>
    </submittedName>
</protein>
<feature type="non-terminal residue" evidence="2">
    <location>
        <position position="1"/>
    </location>
</feature>
<organism evidence="2">
    <name type="scientific">uncultured Mycobacteriales bacterium</name>
    <dbReference type="NCBI Taxonomy" id="581187"/>
    <lineage>
        <taxon>Bacteria</taxon>
        <taxon>Bacillati</taxon>
        <taxon>Actinomycetota</taxon>
        <taxon>Actinomycetes</taxon>
        <taxon>Mycobacteriales</taxon>
        <taxon>environmental samples</taxon>
    </lineage>
</organism>
<dbReference type="AlphaFoldDB" id="A0A6J4JKV0"/>
<accession>A0A6J4JKV0</accession>
<evidence type="ECO:0000256" key="1">
    <source>
        <dbReference type="SAM" id="MobiDB-lite"/>
    </source>
</evidence>
<gene>
    <name evidence="2" type="ORF">AVDCRST_MAG41-3599</name>
</gene>
<feature type="non-terminal residue" evidence="2">
    <location>
        <position position="41"/>
    </location>
</feature>